<dbReference type="InterPro" id="IPR020846">
    <property type="entry name" value="MFS_dom"/>
</dbReference>
<feature type="region of interest" description="Disordered" evidence="5">
    <location>
        <begin position="214"/>
        <end position="234"/>
    </location>
</feature>
<proteinExistence type="predicted"/>
<evidence type="ECO:0000259" key="7">
    <source>
        <dbReference type="PROSITE" id="PS50850"/>
    </source>
</evidence>
<feature type="transmembrane region" description="Helical" evidence="6">
    <location>
        <begin position="324"/>
        <end position="340"/>
    </location>
</feature>
<feature type="transmembrane region" description="Helical" evidence="6">
    <location>
        <begin position="384"/>
        <end position="404"/>
    </location>
</feature>
<keyword evidence="2 6" id="KW-0812">Transmembrane</keyword>
<dbReference type="GO" id="GO:0005886">
    <property type="term" value="C:plasma membrane"/>
    <property type="evidence" value="ECO:0007669"/>
    <property type="project" value="TreeGrafter"/>
</dbReference>
<dbReference type="InParanoid" id="K3W5V6"/>
<dbReference type="SUPFAM" id="SSF103473">
    <property type="entry name" value="MFS general substrate transporter"/>
    <property type="match status" value="1"/>
</dbReference>
<evidence type="ECO:0000256" key="6">
    <source>
        <dbReference type="SAM" id="Phobius"/>
    </source>
</evidence>
<evidence type="ECO:0000256" key="5">
    <source>
        <dbReference type="SAM" id="MobiDB-lite"/>
    </source>
</evidence>
<reference evidence="9" key="1">
    <citation type="journal article" date="2010" name="Genome Biol.">
        <title>Genome sequence of the necrotrophic plant pathogen Pythium ultimum reveals original pathogenicity mechanisms and effector repertoire.</title>
        <authorList>
            <person name="Levesque C.A."/>
            <person name="Brouwer H."/>
            <person name="Cano L."/>
            <person name="Hamilton J.P."/>
            <person name="Holt C."/>
            <person name="Huitema E."/>
            <person name="Raffaele S."/>
            <person name="Robideau G.P."/>
            <person name="Thines M."/>
            <person name="Win J."/>
            <person name="Zerillo M.M."/>
            <person name="Beakes G.W."/>
            <person name="Boore J.L."/>
            <person name="Busam D."/>
            <person name="Dumas B."/>
            <person name="Ferriera S."/>
            <person name="Fuerstenberg S.I."/>
            <person name="Gachon C.M."/>
            <person name="Gaulin E."/>
            <person name="Govers F."/>
            <person name="Grenville-Briggs L."/>
            <person name="Horner N."/>
            <person name="Hostetler J."/>
            <person name="Jiang R.H."/>
            <person name="Johnson J."/>
            <person name="Krajaejun T."/>
            <person name="Lin H."/>
            <person name="Meijer H.J."/>
            <person name="Moore B."/>
            <person name="Morris P."/>
            <person name="Phuntmart V."/>
            <person name="Puiu D."/>
            <person name="Shetty J."/>
            <person name="Stajich J.E."/>
            <person name="Tripathy S."/>
            <person name="Wawra S."/>
            <person name="van West P."/>
            <person name="Whitty B.R."/>
            <person name="Coutinho P.M."/>
            <person name="Henrissat B."/>
            <person name="Martin F."/>
            <person name="Thomas P.D."/>
            <person name="Tyler B.M."/>
            <person name="De Vries R.P."/>
            <person name="Kamoun S."/>
            <person name="Yandell M."/>
            <person name="Tisserat N."/>
            <person name="Buell C.R."/>
        </authorList>
    </citation>
    <scope>NUCLEOTIDE SEQUENCE</scope>
    <source>
        <strain evidence="9">DAOM:BR144</strain>
    </source>
</reference>
<comment type="subcellular location">
    <subcellularLocation>
        <location evidence="1">Membrane</location>
        <topology evidence="1">Multi-pass membrane protein</topology>
    </subcellularLocation>
</comment>
<dbReference type="AlphaFoldDB" id="K3W5V6"/>
<feature type="transmembrane region" description="Helical" evidence="6">
    <location>
        <begin position="416"/>
        <end position="437"/>
    </location>
</feature>
<organism evidence="8 9">
    <name type="scientific">Globisporangium ultimum (strain ATCC 200006 / CBS 805.95 / DAOM BR144)</name>
    <name type="common">Pythium ultimum</name>
    <dbReference type="NCBI Taxonomy" id="431595"/>
    <lineage>
        <taxon>Eukaryota</taxon>
        <taxon>Sar</taxon>
        <taxon>Stramenopiles</taxon>
        <taxon>Oomycota</taxon>
        <taxon>Peronosporomycetes</taxon>
        <taxon>Pythiales</taxon>
        <taxon>Pythiaceae</taxon>
        <taxon>Globisporangium</taxon>
    </lineage>
</organism>
<reference evidence="8" key="3">
    <citation type="submission" date="2015-02" db="UniProtKB">
        <authorList>
            <consortium name="EnsemblProtists"/>
        </authorList>
    </citation>
    <scope>IDENTIFICATION</scope>
    <source>
        <strain evidence="8">DAOM BR144</strain>
    </source>
</reference>
<dbReference type="VEuPathDB" id="FungiDB:PYU1_G000347"/>
<evidence type="ECO:0000256" key="1">
    <source>
        <dbReference type="ARBA" id="ARBA00004141"/>
    </source>
</evidence>
<feature type="transmembrane region" description="Helical" evidence="6">
    <location>
        <begin position="72"/>
        <end position="92"/>
    </location>
</feature>
<keyword evidence="4 6" id="KW-0472">Membrane</keyword>
<feature type="transmembrane region" description="Helical" evidence="6">
    <location>
        <begin position="346"/>
        <end position="363"/>
    </location>
</feature>
<dbReference type="InterPro" id="IPR036259">
    <property type="entry name" value="MFS_trans_sf"/>
</dbReference>
<accession>K3W5V6</accession>
<keyword evidence="3 6" id="KW-1133">Transmembrane helix</keyword>
<feature type="transmembrane region" description="Helical" evidence="6">
    <location>
        <begin position="98"/>
        <end position="118"/>
    </location>
</feature>
<dbReference type="eggNOG" id="KOG0252">
    <property type="taxonomic scope" value="Eukaryota"/>
</dbReference>
<dbReference type="PROSITE" id="PS50850">
    <property type="entry name" value="MFS"/>
    <property type="match status" value="1"/>
</dbReference>
<evidence type="ECO:0000313" key="8">
    <source>
        <dbReference type="EnsemblProtists" id="PYU1_T000347"/>
    </source>
</evidence>
<feature type="compositionally biased region" description="Basic and acidic residues" evidence="5">
    <location>
        <begin position="466"/>
        <end position="475"/>
    </location>
</feature>
<evidence type="ECO:0000256" key="2">
    <source>
        <dbReference type="ARBA" id="ARBA00022692"/>
    </source>
</evidence>
<dbReference type="EMBL" id="GL376636">
    <property type="status" value="NOT_ANNOTATED_CDS"/>
    <property type="molecule type" value="Genomic_DNA"/>
</dbReference>
<feature type="region of interest" description="Disordered" evidence="5">
    <location>
        <begin position="466"/>
        <end position="501"/>
    </location>
</feature>
<keyword evidence="9" id="KW-1185">Reference proteome</keyword>
<feature type="transmembrane region" description="Helical" evidence="6">
    <location>
        <begin position="180"/>
        <end position="198"/>
    </location>
</feature>
<evidence type="ECO:0000256" key="3">
    <source>
        <dbReference type="ARBA" id="ARBA00022989"/>
    </source>
</evidence>
<sequence>MLSKFLVRGLGFFNDAYDLFVMNVVNVVLTEQYGADMYTPAMKSHVSAAALVGAIVGQLVFGLLADRLGRRVTMITTCVILIVGGILCTFAYGGSPAGTIWVLVVARGILGLGIGGEYPLSASSSAEDATSVANRNQRVALTFSLQGLGSLAAAICSDVLVREFAPASRGKNDKQDLETIWRALFGIGVAPALVAVFFRYCAKEPETFLAAVRKHNKRKPSQDRDSTQRRRRRVSSCMQQIQRILYHYGGRLFGTAATSFLFYIVFYAQNLFSATMLSVVGLDDPSLKEVTRQNVYVALLALPGYYVAVASINKIGRKRMQVQGFAAMTVIFLVLGAWWADIQQHSTSFIVLYGLALFFANFGPNTSTYILPTEMFPTAIRGSCHGFSAAMGRLGAAIGSYGFSPLVTLPGYGYRGVFYTFAALCVLSIPITLMFTFDNADSLDAMDEEYEANILSSETLIDAARRQELDDEVSRTRKHTDKQDDDESNGEEVLLSSTSPA</sequence>
<name>K3W5V6_GLOUD</name>
<dbReference type="GO" id="GO:0046943">
    <property type="term" value="F:carboxylic acid transmembrane transporter activity"/>
    <property type="evidence" value="ECO:0007669"/>
    <property type="project" value="TreeGrafter"/>
</dbReference>
<dbReference type="Gene3D" id="1.20.1250.20">
    <property type="entry name" value="MFS general substrate transporter like domains"/>
    <property type="match status" value="1"/>
</dbReference>
<dbReference type="OMA" id="VEGDHKK"/>
<feature type="transmembrane region" description="Helical" evidence="6">
    <location>
        <begin position="294"/>
        <end position="312"/>
    </location>
</feature>
<dbReference type="EnsemblProtists" id="PYU1_T000347">
    <property type="protein sequence ID" value="PYU1_T000347"/>
    <property type="gene ID" value="PYU1_G000347"/>
</dbReference>
<dbReference type="PANTHER" id="PTHR23508">
    <property type="entry name" value="CARBOXYLIC ACID TRANSPORTER PROTEIN HOMOLOG"/>
    <property type="match status" value="1"/>
</dbReference>
<feature type="transmembrane region" description="Helical" evidence="6">
    <location>
        <begin position="46"/>
        <end position="65"/>
    </location>
</feature>
<dbReference type="Proteomes" id="UP000019132">
    <property type="component" value="Unassembled WGS sequence"/>
</dbReference>
<evidence type="ECO:0000256" key="4">
    <source>
        <dbReference type="ARBA" id="ARBA00023136"/>
    </source>
</evidence>
<feature type="transmembrane region" description="Helical" evidence="6">
    <location>
        <begin position="139"/>
        <end position="160"/>
    </location>
</feature>
<dbReference type="InterPro" id="IPR005828">
    <property type="entry name" value="MFS_sugar_transport-like"/>
</dbReference>
<reference evidence="9" key="2">
    <citation type="submission" date="2010-04" db="EMBL/GenBank/DDBJ databases">
        <authorList>
            <person name="Buell R."/>
            <person name="Hamilton J."/>
            <person name="Hostetler J."/>
        </authorList>
    </citation>
    <scope>NUCLEOTIDE SEQUENCE [LARGE SCALE GENOMIC DNA]</scope>
    <source>
        <strain evidence="9">DAOM:BR144</strain>
    </source>
</reference>
<evidence type="ECO:0000313" key="9">
    <source>
        <dbReference type="Proteomes" id="UP000019132"/>
    </source>
</evidence>
<protein>
    <recommendedName>
        <fullName evidence="7">Major facilitator superfamily (MFS) profile domain-containing protein</fullName>
    </recommendedName>
</protein>
<feature type="domain" description="Major facilitator superfamily (MFS) profile" evidence="7">
    <location>
        <begin position="4"/>
        <end position="440"/>
    </location>
</feature>
<dbReference type="HOGENOM" id="CLU_001265_46_14_1"/>
<dbReference type="PANTHER" id="PTHR23508:SF10">
    <property type="entry name" value="CARBOXYLIC ACID TRANSPORTER PROTEIN HOMOLOG"/>
    <property type="match status" value="1"/>
</dbReference>
<dbReference type="Pfam" id="PF00083">
    <property type="entry name" value="Sugar_tr"/>
    <property type="match status" value="1"/>
</dbReference>